<keyword evidence="11" id="KW-1185">Reference proteome</keyword>
<dbReference type="EC" id="6.2.1.1" evidence="6"/>
<dbReference type="InterPro" id="IPR045851">
    <property type="entry name" value="AMP-bd_C_sf"/>
</dbReference>
<dbReference type="NCBIfam" id="TIGR02188">
    <property type="entry name" value="Ac_CoA_lig_AcsA"/>
    <property type="match status" value="1"/>
</dbReference>
<dbReference type="Gene3D" id="3.40.50.12780">
    <property type="entry name" value="N-terminal domain of ligase-like"/>
    <property type="match status" value="1"/>
</dbReference>
<protein>
    <recommendedName>
        <fullName evidence="6">Acetate--CoA ligase</fullName>
        <ecNumber evidence="6">6.2.1.1</ecNumber>
    </recommendedName>
</protein>
<accession>A0A9N8MIM3</accession>
<dbReference type="GO" id="GO:0005524">
    <property type="term" value="F:ATP binding"/>
    <property type="evidence" value="ECO:0007669"/>
    <property type="project" value="UniProtKB-KW"/>
</dbReference>
<dbReference type="PROSITE" id="PS00455">
    <property type="entry name" value="AMP_BINDING"/>
    <property type="match status" value="1"/>
</dbReference>
<dbReference type="InterPro" id="IPR000873">
    <property type="entry name" value="AMP-dep_synth/lig_dom"/>
</dbReference>
<sequence>MRNYVIEDLPHYFEEYKKSIKNPKKFWDEVADQNFVWYQRWSKVVKYDMHEAKIIWFKNAKLNITKNCLDRHLSVRGEKTAIIWEPNDPKEEAQHISYNELYTRVNKTANILREMGIEKGDRVCIYLPMIPELAVTMLACAKLGAVHSVIFAGFSSSAVVSRVNDCGAKMMITSDGSYRGSKVLDLKSIIDEAMEKCPTVEKVLVVKRTNNEVKIKEGRDFWMDDLLENASADFVTQIMDAEDPLFILYTSGSTGKPKGMLHTCAGYMVYSAYTFKNVFNYKENDIYWCTADIGWITGHSYILYGPLLNGATTVIFEGIPTYPEPDRFWEVIEKHKVTQFYTAPTAIRSLAKENAEWVDKHDLSSLRVIGSVGEPINDEAWHWFNDHVGRKKCPIVDTWWQTETGGIMISPIPFVTPTKPTYATLPLPGIQPVLMDDKRNEITGNQVTGNLCIRFPWPGIARTIWGDHQRYKETYFSAFPGKYFTGDGALRDEVGYYRITGRVDDVVIVSGHNLGTAPIEDSINEHPAVAESAIVGFPHDIKGSALYGFVILKDSGAGRQKDNLKKEINQLIADQIGPIAKLDKIQFVSGLPKTRSGKIMRRILRKIAEGDFSNFGDTSTLLNPEIVEEIKNERLE</sequence>
<dbReference type="CDD" id="cd05966">
    <property type="entry name" value="ACS"/>
    <property type="match status" value="1"/>
</dbReference>
<dbReference type="Pfam" id="PF00501">
    <property type="entry name" value="AMP-binding"/>
    <property type="match status" value="1"/>
</dbReference>
<evidence type="ECO:0000256" key="4">
    <source>
        <dbReference type="ARBA" id="ARBA00022840"/>
    </source>
</evidence>
<evidence type="ECO:0000256" key="1">
    <source>
        <dbReference type="ARBA" id="ARBA00006432"/>
    </source>
</evidence>
<feature type="domain" description="Acetyl-coenzyme A synthetase N-terminal" evidence="9">
    <location>
        <begin position="12"/>
        <end position="68"/>
    </location>
</feature>
<dbReference type="PANTHER" id="PTHR24095">
    <property type="entry name" value="ACETYL-COENZYME A SYNTHETASE"/>
    <property type="match status" value="1"/>
</dbReference>
<keyword evidence="4" id="KW-0067">ATP-binding</keyword>
<dbReference type="InterPro" id="IPR032387">
    <property type="entry name" value="ACAS_N"/>
</dbReference>
<dbReference type="NCBIfam" id="NF001208">
    <property type="entry name" value="PRK00174.1"/>
    <property type="match status" value="1"/>
</dbReference>
<keyword evidence="3" id="KW-0547">Nucleotide-binding</keyword>
<dbReference type="SUPFAM" id="SSF56801">
    <property type="entry name" value="Acetyl-CoA synthetase-like"/>
    <property type="match status" value="1"/>
</dbReference>
<dbReference type="Proteomes" id="UP000662618">
    <property type="component" value="Unassembled WGS sequence"/>
</dbReference>
<dbReference type="InterPro" id="IPR042099">
    <property type="entry name" value="ANL_N_sf"/>
</dbReference>
<dbReference type="GO" id="GO:0019427">
    <property type="term" value="P:acetyl-CoA biosynthetic process from acetate"/>
    <property type="evidence" value="ECO:0007669"/>
    <property type="project" value="UniProtKB-UniRule"/>
</dbReference>
<name>A0A9N8MIM3_9FLAO</name>
<gene>
    <name evidence="10" type="primary">acsA_2</name>
    <name evidence="10" type="ORF">CHRY9390_03184</name>
</gene>
<evidence type="ECO:0000259" key="9">
    <source>
        <dbReference type="Pfam" id="PF16177"/>
    </source>
</evidence>
<evidence type="ECO:0000256" key="3">
    <source>
        <dbReference type="ARBA" id="ARBA00022741"/>
    </source>
</evidence>
<dbReference type="PANTHER" id="PTHR24095:SF14">
    <property type="entry name" value="ACETYL-COENZYME A SYNTHETASE 1"/>
    <property type="match status" value="1"/>
</dbReference>
<evidence type="ECO:0000259" key="7">
    <source>
        <dbReference type="Pfam" id="PF00501"/>
    </source>
</evidence>
<evidence type="ECO:0000259" key="8">
    <source>
        <dbReference type="Pfam" id="PF13193"/>
    </source>
</evidence>
<comment type="similarity">
    <text evidence="1">Belongs to the ATP-dependent AMP-binding enzyme family.</text>
</comment>
<evidence type="ECO:0000256" key="6">
    <source>
        <dbReference type="NCBIfam" id="TIGR02188"/>
    </source>
</evidence>
<evidence type="ECO:0000256" key="2">
    <source>
        <dbReference type="ARBA" id="ARBA00022598"/>
    </source>
</evidence>
<dbReference type="Pfam" id="PF16177">
    <property type="entry name" value="ACAS_N"/>
    <property type="match status" value="1"/>
</dbReference>
<dbReference type="EMBL" id="CAJIMS010000001">
    <property type="protein sequence ID" value="CAD7816512.1"/>
    <property type="molecule type" value="Genomic_DNA"/>
</dbReference>
<proteinExistence type="inferred from homology"/>
<evidence type="ECO:0000313" key="11">
    <source>
        <dbReference type="Proteomes" id="UP000662618"/>
    </source>
</evidence>
<dbReference type="RefSeq" id="WP_162089368.1">
    <property type="nucleotide sequence ID" value="NZ_CAJIMS010000001.1"/>
</dbReference>
<dbReference type="AlphaFoldDB" id="A0A9N8MIM3"/>
<dbReference type="Gene3D" id="3.30.300.30">
    <property type="match status" value="1"/>
</dbReference>
<keyword evidence="2 10" id="KW-0436">Ligase</keyword>
<dbReference type="InterPro" id="IPR011904">
    <property type="entry name" value="Ac_CoA_lig"/>
</dbReference>
<evidence type="ECO:0000313" key="10">
    <source>
        <dbReference type="EMBL" id="CAD7816512.1"/>
    </source>
</evidence>
<dbReference type="InterPro" id="IPR025110">
    <property type="entry name" value="AMP-bd_C"/>
</dbReference>
<evidence type="ECO:0000256" key="5">
    <source>
        <dbReference type="ARBA" id="ARBA00022990"/>
    </source>
</evidence>
<dbReference type="Pfam" id="PF13193">
    <property type="entry name" value="AMP-binding_C"/>
    <property type="match status" value="1"/>
</dbReference>
<feature type="domain" description="AMP-dependent synthetase/ligase" evidence="7">
    <location>
        <begin position="70"/>
        <end position="463"/>
    </location>
</feature>
<keyword evidence="5" id="KW-0007">Acetylation</keyword>
<dbReference type="InterPro" id="IPR020845">
    <property type="entry name" value="AMP-binding_CS"/>
</dbReference>
<dbReference type="FunFam" id="3.40.50.12780:FF:000001">
    <property type="entry name" value="Acetyl-coenzyme A synthetase"/>
    <property type="match status" value="1"/>
</dbReference>
<organism evidence="10 11">
    <name type="scientific">Chryseobacterium aquaeductus</name>
    <dbReference type="NCBI Taxonomy" id="2675056"/>
    <lineage>
        <taxon>Bacteria</taxon>
        <taxon>Pseudomonadati</taxon>
        <taxon>Bacteroidota</taxon>
        <taxon>Flavobacteriia</taxon>
        <taxon>Flavobacteriales</taxon>
        <taxon>Weeksellaceae</taxon>
        <taxon>Chryseobacterium group</taxon>
        <taxon>Chryseobacterium</taxon>
    </lineage>
</organism>
<dbReference type="GO" id="GO:0003987">
    <property type="term" value="F:acetate-CoA ligase activity"/>
    <property type="evidence" value="ECO:0007669"/>
    <property type="project" value="UniProtKB-UniRule"/>
</dbReference>
<comment type="caution">
    <text evidence="10">The sequence shown here is derived from an EMBL/GenBank/DDBJ whole genome shotgun (WGS) entry which is preliminary data.</text>
</comment>
<dbReference type="GO" id="GO:0016208">
    <property type="term" value="F:AMP binding"/>
    <property type="evidence" value="ECO:0007669"/>
    <property type="project" value="InterPro"/>
</dbReference>
<feature type="domain" description="AMP-binding enzyme C-terminal" evidence="8">
    <location>
        <begin position="519"/>
        <end position="598"/>
    </location>
</feature>
<reference evidence="10" key="1">
    <citation type="submission" date="2020-12" db="EMBL/GenBank/DDBJ databases">
        <authorList>
            <person name="Rodrigo-Torres L."/>
            <person name="Arahal R. D."/>
            <person name="Lucena T."/>
        </authorList>
    </citation>
    <scope>NUCLEOTIDE SEQUENCE</scope>
    <source>
        <strain evidence="10">CECT 9390</strain>
    </source>
</reference>